<gene>
    <name evidence="2" type="ORF">AA0119_g12962</name>
</gene>
<dbReference type="EMBL" id="PDXF01000151">
    <property type="protein sequence ID" value="RYN86372.1"/>
    <property type="molecule type" value="Genomic_DNA"/>
</dbReference>
<feature type="compositionally biased region" description="Polar residues" evidence="1">
    <location>
        <begin position="119"/>
        <end position="128"/>
    </location>
</feature>
<evidence type="ECO:0000256" key="1">
    <source>
        <dbReference type="SAM" id="MobiDB-lite"/>
    </source>
</evidence>
<dbReference type="Proteomes" id="UP000293195">
    <property type="component" value="Unassembled WGS sequence"/>
</dbReference>
<name>A0ABY0FQ33_9PLEO</name>
<feature type="region of interest" description="Disordered" evidence="1">
    <location>
        <begin position="118"/>
        <end position="144"/>
    </location>
</feature>
<reference evidence="3" key="1">
    <citation type="journal article" date="2019" name="bioRxiv">
        <title>Genomics, evolutionary history and diagnostics of the Alternaria alternata species group including apple and Asian pear pathotypes.</title>
        <authorList>
            <person name="Armitage A.D."/>
            <person name="Cockerton H.M."/>
            <person name="Sreenivasaprasad S."/>
            <person name="Woodhall J.W."/>
            <person name="Lane C.R."/>
            <person name="Harrison R.J."/>
            <person name="Clarkson J.P."/>
        </authorList>
    </citation>
    <scope>NUCLEOTIDE SEQUENCE [LARGE SCALE GENOMIC DNA]</scope>
    <source>
        <strain evidence="3">FERA 635</strain>
    </source>
</reference>
<organism evidence="2 3">
    <name type="scientific">Alternaria tenuissima</name>
    <dbReference type="NCBI Taxonomy" id="119927"/>
    <lineage>
        <taxon>Eukaryota</taxon>
        <taxon>Fungi</taxon>
        <taxon>Dikarya</taxon>
        <taxon>Ascomycota</taxon>
        <taxon>Pezizomycotina</taxon>
        <taxon>Dothideomycetes</taxon>
        <taxon>Pleosporomycetidae</taxon>
        <taxon>Pleosporales</taxon>
        <taxon>Pleosporineae</taxon>
        <taxon>Pleosporaceae</taxon>
        <taxon>Alternaria</taxon>
        <taxon>Alternaria sect. Alternaria</taxon>
        <taxon>Alternaria alternata complex</taxon>
    </lineage>
</organism>
<evidence type="ECO:0000313" key="3">
    <source>
        <dbReference type="Proteomes" id="UP000293195"/>
    </source>
</evidence>
<keyword evidence="3" id="KW-1185">Reference proteome</keyword>
<protein>
    <submittedName>
        <fullName evidence="2">Uncharacterized protein</fullName>
    </submittedName>
</protein>
<accession>A0ABY0FQ33</accession>
<feature type="region of interest" description="Disordered" evidence="1">
    <location>
        <begin position="176"/>
        <end position="200"/>
    </location>
</feature>
<comment type="caution">
    <text evidence="2">The sequence shown here is derived from an EMBL/GenBank/DDBJ whole genome shotgun (WGS) entry which is preliminary data.</text>
</comment>
<evidence type="ECO:0000313" key="2">
    <source>
        <dbReference type="EMBL" id="RYN86372.1"/>
    </source>
</evidence>
<feature type="compositionally biased region" description="Basic residues" evidence="1">
    <location>
        <begin position="188"/>
        <end position="200"/>
    </location>
</feature>
<proteinExistence type="predicted"/>
<sequence length="200" mass="22187">MSATPAQTAQIEMDQSKDNIQAEVRQDATNWFEYVESRLYDFEYDIWMAQENLLTVRRAVQMIRSALPANGGAYLRGDNDQARRAHTDNTLDHDRAHAQELDLAESSESNGLVSELMEASTSNPNEITTHVPEHRRSTASDTNAPDADVGACGVTGCVAHIQQWQSAVLMNSAKRAGLAKGGSEKPRIGLRRSPRRHRQT</sequence>